<dbReference type="EMBL" id="CAJVPW010028161">
    <property type="protein sequence ID" value="CAG8717566.1"/>
    <property type="molecule type" value="Genomic_DNA"/>
</dbReference>
<keyword evidence="2" id="KW-1185">Reference proteome</keyword>
<protein>
    <submittedName>
        <fullName evidence="1">6836_t:CDS:1</fullName>
    </submittedName>
</protein>
<feature type="non-terminal residue" evidence="1">
    <location>
        <position position="46"/>
    </location>
</feature>
<evidence type="ECO:0000313" key="1">
    <source>
        <dbReference type="EMBL" id="CAG8717566.1"/>
    </source>
</evidence>
<accession>A0ACA9PPJ3</accession>
<proteinExistence type="predicted"/>
<name>A0ACA9PPJ3_9GLOM</name>
<reference evidence="1" key="1">
    <citation type="submission" date="2021-06" db="EMBL/GenBank/DDBJ databases">
        <authorList>
            <person name="Kallberg Y."/>
            <person name="Tangrot J."/>
            <person name="Rosling A."/>
        </authorList>
    </citation>
    <scope>NUCLEOTIDE SEQUENCE</scope>
    <source>
        <strain evidence="1">28 12/20/2015</strain>
    </source>
</reference>
<gene>
    <name evidence="1" type="ORF">SPELUC_LOCUS12218</name>
</gene>
<dbReference type="Proteomes" id="UP000789366">
    <property type="component" value="Unassembled WGS sequence"/>
</dbReference>
<comment type="caution">
    <text evidence="1">The sequence shown here is derived from an EMBL/GenBank/DDBJ whole genome shotgun (WGS) entry which is preliminary data.</text>
</comment>
<evidence type="ECO:0000313" key="2">
    <source>
        <dbReference type="Proteomes" id="UP000789366"/>
    </source>
</evidence>
<organism evidence="1 2">
    <name type="scientific">Cetraspora pellucida</name>
    <dbReference type="NCBI Taxonomy" id="1433469"/>
    <lineage>
        <taxon>Eukaryota</taxon>
        <taxon>Fungi</taxon>
        <taxon>Fungi incertae sedis</taxon>
        <taxon>Mucoromycota</taxon>
        <taxon>Glomeromycotina</taxon>
        <taxon>Glomeromycetes</taxon>
        <taxon>Diversisporales</taxon>
        <taxon>Gigasporaceae</taxon>
        <taxon>Cetraspora</taxon>
    </lineage>
</organism>
<sequence>MHKDIQTAQDLEIVKQTLYNRLPLSLLNSIKPYQQMTFSSDEIEYN</sequence>